<accession>A0ABT2WJB0</accession>
<dbReference type="GO" id="GO:0003677">
    <property type="term" value="F:DNA binding"/>
    <property type="evidence" value="ECO:0007669"/>
    <property type="project" value="UniProtKB-KW"/>
</dbReference>
<protein>
    <submittedName>
        <fullName evidence="2">Arm DNA-binding domain-containing protein</fullName>
    </submittedName>
</protein>
<organism evidence="2 3">
    <name type="scientific">Pallidibacillus thermolactis</name>
    <dbReference type="NCBI Taxonomy" id="251051"/>
    <lineage>
        <taxon>Bacteria</taxon>
        <taxon>Bacillati</taxon>
        <taxon>Bacillota</taxon>
        <taxon>Bacilli</taxon>
        <taxon>Bacillales</taxon>
        <taxon>Bacillaceae</taxon>
        <taxon>Pallidibacillus</taxon>
    </lineage>
</organism>
<dbReference type="RefSeq" id="WP_263062358.1">
    <property type="nucleotide sequence ID" value="NZ_JAOUSE010000077.1"/>
</dbReference>
<comment type="caution">
    <text evidence="2">The sequence shown here is derived from an EMBL/GenBank/DDBJ whole genome shotgun (WGS) entry which is preliminary data.</text>
</comment>
<dbReference type="InterPro" id="IPR028259">
    <property type="entry name" value="AP2-like_int_N"/>
</dbReference>
<name>A0ABT2WJB0_9BACI</name>
<reference evidence="2 3" key="1">
    <citation type="submission" date="2022-10" db="EMBL/GenBank/DDBJ databases">
        <title>Description of Fervidibacillus gen. nov. in the family Fervidibacillaceae fam. nov. with two species, Fervidibacillus albus sp. nov., and Fervidibacillus halotolerans sp. nov., isolated from tidal flat sediments.</title>
        <authorList>
            <person name="Kwon K.K."/>
            <person name="Yang S.-H."/>
        </authorList>
    </citation>
    <scope>NUCLEOTIDE SEQUENCE [LARGE SCALE GENOMIC DNA]</scope>
    <source>
        <strain evidence="2 3">DSM 23332</strain>
    </source>
</reference>
<dbReference type="Pfam" id="PF14657">
    <property type="entry name" value="Arm-DNA-bind_4"/>
    <property type="match status" value="1"/>
</dbReference>
<gene>
    <name evidence="2" type="ORF">OEV82_15370</name>
</gene>
<keyword evidence="2" id="KW-0238">DNA-binding</keyword>
<proteinExistence type="predicted"/>
<evidence type="ECO:0000259" key="1">
    <source>
        <dbReference type="Pfam" id="PF14657"/>
    </source>
</evidence>
<dbReference type="Proteomes" id="UP001208656">
    <property type="component" value="Unassembled WGS sequence"/>
</dbReference>
<dbReference type="EMBL" id="JAOUSE010000077">
    <property type="protein sequence ID" value="MCU9595789.1"/>
    <property type="molecule type" value="Genomic_DNA"/>
</dbReference>
<feature type="domain" description="AP2-like integrase N-terminal" evidence="1">
    <location>
        <begin position="10"/>
        <end position="51"/>
    </location>
</feature>
<keyword evidence="3" id="KW-1185">Reference proteome</keyword>
<evidence type="ECO:0000313" key="3">
    <source>
        <dbReference type="Proteomes" id="UP001208656"/>
    </source>
</evidence>
<sequence>MASIQKRGNTYQYTVSRMVNGKQKHIRKGGFRTKKEAQIAAMEVEQELLKGVVPNLKPIPFDEYFESWIKVFKTNTCTLL</sequence>
<evidence type="ECO:0000313" key="2">
    <source>
        <dbReference type="EMBL" id="MCU9595789.1"/>
    </source>
</evidence>